<proteinExistence type="predicted"/>
<dbReference type="STRING" id="86105.NF27_GC00090"/>
<dbReference type="PROSITE" id="PS51736">
    <property type="entry name" value="RECOMBINASES_3"/>
    <property type="match status" value="1"/>
</dbReference>
<dbReference type="Pfam" id="PF02796">
    <property type="entry name" value="HTH_7"/>
    <property type="match status" value="1"/>
</dbReference>
<keyword evidence="3" id="KW-1185">Reference proteome</keyword>
<dbReference type="EMBL" id="JSWE01000151">
    <property type="protein sequence ID" value="KIE04730.1"/>
    <property type="molecule type" value="Genomic_DNA"/>
</dbReference>
<dbReference type="Proteomes" id="UP000031258">
    <property type="component" value="Unassembled WGS sequence"/>
</dbReference>
<comment type="caution">
    <text evidence="2">The sequence shown here is derived from an EMBL/GenBank/DDBJ whole genome shotgun (WGS) entry which is preliminary data.</text>
</comment>
<organism evidence="2 3">
    <name type="scientific">Candidatus Jidaibacter acanthamoebae</name>
    <dbReference type="NCBI Taxonomy" id="86105"/>
    <lineage>
        <taxon>Bacteria</taxon>
        <taxon>Pseudomonadati</taxon>
        <taxon>Pseudomonadota</taxon>
        <taxon>Alphaproteobacteria</taxon>
        <taxon>Rickettsiales</taxon>
        <taxon>Candidatus Midichloriaceae</taxon>
        <taxon>Candidatus Jidaibacter</taxon>
    </lineage>
</organism>
<feature type="domain" description="Resolvase/invertase-type recombinase catalytic" evidence="1">
    <location>
        <begin position="1"/>
        <end position="32"/>
    </location>
</feature>
<evidence type="ECO:0000313" key="3">
    <source>
        <dbReference type="Proteomes" id="UP000031258"/>
    </source>
</evidence>
<reference evidence="2 3" key="1">
    <citation type="submission" date="2014-11" db="EMBL/GenBank/DDBJ databases">
        <title>A Rickettsiales Symbiont of Amoebae With Ancient Features.</title>
        <authorList>
            <person name="Schulz F."/>
            <person name="Martijn J."/>
            <person name="Wascher F."/>
            <person name="Kostanjsek R."/>
            <person name="Ettema T.J."/>
            <person name="Horn M."/>
        </authorList>
    </citation>
    <scope>NUCLEOTIDE SEQUENCE [LARGE SCALE GENOMIC DNA]</scope>
    <source>
        <strain evidence="2 3">UWC36</strain>
    </source>
</reference>
<dbReference type="InterPro" id="IPR036162">
    <property type="entry name" value="Resolvase-like_N_sf"/>
</dbReference>
<dbReference type="GO" id="GO:0003677">
    <property type="term" value="F:DNA binding"/>
    <property type="evidence" value="ECO:0007669"/>
    <property type="project" value="InterPro"/>
</dbReference>
<dbReference type="Pfam" id="PF00239">
    <property type="entry name" value="Resolvase"/>
    <property type="match status" value="1"/>
</dbReference>
<dbReference type="SUPFAM" id="SSF53041">
    <property type="entry name" value="Resolvase-like"/>
    <property type="match status" value="1"/>
</dbReference>
<protein>
    <recommendedName>
        <fullName evidence="1">Resolvase/invertase-type recombinase catalytic domain-containing protein</fullName>
    </recommendedName>
</protein>
<dbReference type="InterPro" id="IPR006120">
    <property type="entry name" value="Resolvase_HTH_dom"/>
</dbReference>
<name>A0A0C1QXI2_9RICK</name>
<accession>A0A0C1QXI2</accession>
<dbReference type="InterPro" id="IPR006119">
    <property type="entry name" value="Resolv_N"/>
</dbReference>
<gene>
    <name evidence="2" type="ORF">NF27_GC00090</name>
</gene>
<sequence length="75" mass="8570">MNDHIFAAIAEFEKDIIKERTLAGLGAARSRGRLGGRPKKLSEPELLMMRRLYADKSNSIEEICKMFKISRSLLF</sequence>
<dbReference type="AlphaFoldDB" id="A0A0C1QXI2"/>
<dbReference type="GO" id="GO:0000150">
    <property type="term" value="F:DNA strand exchange activity"/>
    <property type="evidence" value="ECO:0007669"/>
    <property type="project" value="InterPro"/>
</dbReference>
<evidence type="ECO:0000313" key="2">
    <source>
        <dbReference type="EMBL" id="KIE04730.1"/>
    </source>
</evidence>
<evidence type="ECO:0000259" key="1">
    <source>
        <dbReference type="PROSITE" id="PS51736"/>
    </source>
</evidence>